<proteinExistence type="inferred from homology"/>
<dbReference type="PANTHER" id="PTHR12375">
    <property type="entry name" value="RNA-BINDING PROTEIN LUC7-RELATED"/>
    <property type="match status" value="1"/>
</dbReference>
<feature type="coiled-coil region" evidence="2">
    <location>
        <begin position="123"/>
        <end position="150"/>
    </location>
</feature>
<dbReference type="InterPro" id="IPR004882">
    <property type="entry name" value="Luc7-rel"/>
</dbReference>
<comment type="similarity">
    <text evidence="1">Belongs to the Luc7 family.</text>
</comment>
<feature type="region of interest" description="Disordered" evidence="3">
    <location>
        <begin position="307"/>
        <end position="380"/>
    </location>
</feature>
<evidence type="ECO:0000256" key="3">
    <source>
        <dbReference type="SAM" id="MobiDB-lite"/>
    </source>
</evidence>
<keyword evidence="2" id="KW-0175">Coiled coil</keyword>
<dbReference type="GO" id="GO:0003729">
    <property type="term" value="F:mRNA binding"/>
    <property type="evidence" value="ECO:0007669"/>
    <property type="project" value="InterPro"/>
</dbReference>
<dbReference type="Pfam" id="PF03194">
    <property type="entry name" value="LUC7"/>
    <property type="match status" value="1"/>
</dbReference>
<reference evidence="4 5" key="1">
    <citation type="journal article" date="2013" name="Nature">
        <title>The genomes of four tapeworm species reveal adaptations to parasitism.</title>
        <authorList>
            <person name="Tsai I.J."/>
            <person name="Zarowiecki M."/>
            <person name="Holroyd N."/>
            <person name="Garciarrubio A."/>
            <person name="Sanchez-Flores A."/>
            <person name="Brooks K.L."/>
            <person name="Tracey A."/>
            <person name="Bobes R.J."/>
            <person name="Fragoso G."/>
            <person name="Sciutto E."/>
            <person name="Aslett M."/>
            <person name="Beasley H."/>
            <person name="Bennett H.M."/>
            <person name="Cai J."/>
            <person name="Camicia F."/>
            <person name="Clark R."/>
            <person name="Cucher M."/>
            <person name="De Silva N."/>
            <person name="Day T.A."/>
            <person name="Deplazes P."/>
            <person name="Estrada K."/>
            <person name="Fernandez C."/>
            <person name="Holland P.W."/>
            <person name="Hou J."/>
            <person name="Hu S."/>
            <person name="Huckvale T."/>
            <person name="Hung S.S."/>
            <person name="Kamenetzky L."/>
            <person name="Keane J.A."/>
            <person name="Kiss F."/>
            <person name="Koziol U."/>
            <person name="Lambert O."/>
            <person name="Liu K."/>
            <person name="Luo X."/>
            <person name="Luo Y."/>
            <person name="Macchiaroli N."/>
            <person name="Nichol S."/>
            <person name="Paps J."/>
            <person name="Parkinson J."/>
            <person name="Pouchkina-Stantcheva N."/>
            <person name="Riddiford N."/>
            <person name="Rosenzvit M."/>
            <person name="Salinas G."/>
            <person name="Wasmuth J.D."/>
            <person name="Zamanian M."/>
            <person name="Zheng Y."/>
            <person name="Cai X."/>
            <person name="Soberon X."/>
            <person name="Olson P.D."/>
            <person name="Laclette J.P."/>
            <person name="Brehm K."/>
            <person name="Berriman M."/>
            <person name="Garciarrubio A."/>
            <person name="Bobes R.J."/>
            <person name="Fragoso G."/>
            <person name="Sanchez-Flores A."/>
            <person name="Estrada K."/>
            <person name="Cevallos M.A."/>
            <person name="Morett E."/>
            <person name="Gonzalez V."/>
            <person name="Portillo T."/>
            <person name="Ochoa-Leyva A."/>
            <person name="Jose M.V."/>
            <person name="Sciutto E."/>
            <person name="Landa A."/>
            <person name="Jimenez L."/>
            <person name="Valdes V."/>
            <person name="Carrero J.C."/>
            <person name="Larralde C."/>
            <person name="Morales-Montor J."/>
            <person name="Limon-Lason J."/>
            <person name="Soberon X."/>
            <person name="Laclette J.P."/>
        </authorList>
    </citation>
    <scope>NUCLEOTIDE SEQUENCE [LARGE SCALE GENOMIC DNA]</scope>
</reference>
<organism evidence="4">
    <name type="scientific">Echinococcus granulosus</name>
    <name type="common">Hydatid tapeworm</name>
    <dbReference type="NCBI Taxonomy" id="6210"/>
    <lineage>
        <taxon>Eukaryota</taxon>
        <taxon>Metazoa</taxon>
        <taxon>Spiralia</taxon>
        <taxon>Lophotrochozoa</taxon>
        <taxon>Platyhelminthes</taxon>
        <taxon>Cestoda</taxon>
        <taxon>Eucestoda</taxon>
        <taxon>Cyclophyllidea</taxon>
        <taxon>Taeniidae</taxon>
        <taxon>Echinococcus</taxon>
        <taxon>Echinococcus granulosus group</taxon>
    </lineage>
</organism>
<dbReference type="Proteomes" id="UP000492820">
    <property type="component" value="Unassembled WGS sequence"/>
</dbReference>
<dbReference type="EMBL" id="LK028580">
    <property type="protein sequence ID" value="CDS19848.1"/>
    <property type="molecule type" value="Genomic_DNA"/>
</dbReference>
<dbReference type="OrthoDB" id="10266921at2759"/>
<feature type="compositionally biased region" description="Basic residues" evidence="3">
    <location>
        <begin position="307"/>
        <end position="361"/>
    </location>
</feature>
<evidence type="ECO:0000313" key="5">
    <source>
        <dbReference type="Proteomes" id="UP000492820"/>
    </source>
</evidence>
<accession>A0A068WN20</accession>
<name>A0A068WN20_ECHGR</name>
<sequence>MALASQAALLDELLGKNRDAIDSDAMKGPHWSDEDMCRYFLCGFCPHDLFVNTKTDLGPCDKMHDERLRENYRKSNRFEKMGYEEEFYRYLCYLLEDVDKRIRRGHERLSVNKGAAPADPEAAAEKADKIASLTRRINDLVEQAEQLGTEGNVDQAQGVLKLCEQLKFERSQLEGDTRPGAGQSKELEVCEICGAFRIKDDAPQRVEEHLAGKMHLGYAKIRDYVREYGEKRLREREREREARASRQRASTCCWMIISTPTYQAIRSIQNGRRLLIEVKHFCKSFPKISGFYNDSAFVVGRTVIGRSSKHRDRHHHSGSHHRSSHGDKRRRDRSRSRSHSRKHHDRHQRRHSERASHKPPKRTVSPFSAARRPPEGAEDD</sequence>
<evidence type="ECO:0000256" key="1">
    <source>
        <dbReference type="ARBA" id="ARBA00005655"/>
    </source>
</evidence>
<gene>
    <name evidence="4" type="ORF">EgrG_000201900</name>
</gene>
<dbReference type="AlphaFoldDB" id="A0A068WN20"/>
<protein>
    <submittedName>
        <fullName evidence="4 6">LUC7</fullName>
    </submittedName>
</protein>
<dbReference type="GO" id="GO:0006376">
    <property type="term" value="P:mRNA splice site recognition"/>
    <property type="evidence" value="ECO:0007669"/>
    <property type="project" value="InterPro"/>
</dbReference>
<evidence type="ECO:0000256" key="2">
    <source>
        <dbReference type="SAM" id="Coils"/>
    </source>
</evidence>
<dbReference type="GO" id="GO:0005685">
    <property type="term" value="C:U1 snRNP"/>
    <property type="evidence" value="ECO:0007669"/>
    <property type="project" value="InterPro"/>
</dbReference>
<reference evidence="4" key="2">
    <citation type="submission" date="2014-06" db="EMBL/GenBank/DDBJ databases">
        <authorList>
            <person name="Aslett M."/>
        </authorList>
    </citation>
    <scope>NUCLEOTIDE SEQUENCE</scope>
</reference>
<evidence type="ECO:0000313" key="4">
    <source>
        <dbReference type="EMBL" id="CDS19848.1"/>
    </source>
</evidence>
<evidence type="ECO:0000313" key="6">
    <source>
        <dbReference type="WBParaSite" id="EgrG_000201900"/>
    </source>
</evidence>
<dbReference type="WBParaSite" id="EgrG_000201900">
    <property type="protein sequence ID" value="EgrG_000201900"/>
    <property type="gene ID" value="EgrG_000201900"/>
</dbReference>
<reference evidence="6" key="3">
    <citation type="submission" date="2020-10" db="UniProtKB">
        <authorList>
            <consortium name="WormBaseParasite"/>
        </authorList>
    </citation>
    <scope>IDENTIFICATION</scope>
</reference>